<dbReference type="Proteomes" id="UP000076661">
    <property type="component" value="Unassembled WGS sequence"/>
</dbReference>
<evidence type="ECO:0000313" key="1">
    <source>
        <dbReference type="EMBL" id="KZN62207.1"/>
    </source>
</evidence>
<evidence type="ECO:0000313" key="2">
    <source>
        <dbReference type="Proteomes" id="UP000076661"/>
    </source>
</evidence>
<dbReference type="EMBL" id="AUXX01000042">
    <property type="protein sequence ID" value="KZN62207.1"/>
    <property type="molecule type" value="Genomic_DNA"/>
</dbReference>
<dbReference type="AlphaFoldDB" id="A0A162C550"/>
<accession>A0A162C550</accession>
<gene>
    <name evidence="1" type="ORF">N478_25690</name>
</gene>
<proteinExistence type="predicted"/>
<protein>
    <submittedName>
        <fullName evidence="1">Uncharacterized protein</fullName>
    </submittedName>
</protein>
<organism evidence="1 2">
    <name type="scientific">Pseudoalteromonas luteoviolacea S4060-1</name>
    <dbReference type="NCBI Taxonomy" id="1365257"/>
    <lineage>
        <taxon>Bacteria</taxon>
        <taxon>Pseudomonadati</taxon>
        <taxon>Pseudomonadota</taxon>
        <taxon>Gammaproteobacteria</taxon>
        <taxon>Alteromonadales</taxon>
        <taxon>Pseudoalteromonadaceae</taxon>
        <taxon>Pseudoalteromonas</taxon>
    </lineage>
</organism>
<reference evidence="1 2" key="1">
    <citation type="submission" date="2013-07" db="EMBL/GenBank/DDBJ databases">
        <title>Comparative Genomic and Metabolomic Analysis of Twelve Strains of Pseudoalteromonas luteoviolacea.</title>
        <authorList>
            <person name="Vynne N.G."/>
            <person name="Mansson M."/>
            <person name="Gram L."/>
        </authorList>
    </citation>
    <scope>NUCLEOTIDE SEQUENCE [LARGE SCALE GENOMIC DNA]</scope>
    <source>
        <strain evidence="1 2">S4060-1</strain>
    </source>
</reference>
<comment type="caution">
    <text evidence="1">The sequence shown here is derived from an EMBL/GenBank/DDBJ whole genome shotgun (WGS) entry which is preliminary data.</text>
</comment>
<name>A0A162C550_9GAMM</name>
<sequence length="68" mass="7389">MELELTSKQFLSFIETQNAVLSGSIFISSVFVFSPNQLTPPIKTAIQQGALGADKAQIYVNALRIQAC</sequence>